<dbReference type="InterPro" id="IPR051781">
    <property type="entry name" value="Metallo-dep_Hydrolase"/>
</dbReference>
<dbReference type="InterPro" id="IPR011059">
    <property type="entry name" value="Metal-dep_hydrolase_composite"/>
</dbReference>
<dbReference type="InterPro" id="IPR006680">
    <property type="entry name" value="Amidohydro-rel"/>
</dbReference>
<protein>
    <recommendedName>
        <fullName evidence="2">Amidohydrolase-related domain-containing protein</fullName>
    </recommendedName>
</protein>
<dbReference type="EMBL" id="QRBB01000002">
    <property type="protein sequence ID" value="RDS75996.1"/>
    <property type="molecule type" value="Genomic_DNA"/>
</dbReference>
<evidence type="ECO:0000313" key="4">
    <source>
        <dbReference type="Proteomes" id="UP000254101"/>
    </source>
</evidence>
<dbReference type="PANTHER" id="PTHR43135:SF3">
    <property type="entry name" value="ALPHA-D-RIBOSE 1-METHYLPHOSPHONATE 5-TRIPHOSPHATE DIPHOSPHATASE"/>
    <property type="match status" value="1"/>
</dbReference>
<dbReference type="RefSeq" id="WP_115493262.1">
    <property type="nucleotide sequence ID" value="NZ_JACHWW010000002.1"/>
</dbReference>
<dbReference type="GO" id="GO:0016810">
    <property type="term" value="F:hydrolase activity, acting on carbon-nitrogen (but not peptide) bonds"/>
    <property type="evidence" value="ECO:0007669"/>
    <property type="project" value="InterPro"/>
</dbReference>
<dbReference type="InterPro" id="IPR032466">
    <property type="entry name" value="Metal_Hydrolase"/>
</dbReference>
<dbReference type="SUPFAM" id="SSF51338">
    <property type="entry name" value="Composite domain of metallo-dependent hydrolases"/>
    <property type="match status" value="1"/>
</dbReference>
<dbReference type="Gene3D" id="2.30.40.10">
    <property type="entry name" value="Urease, subunit C, domain 1"/>
    <property type="match status" value="1"/>
</dbReference>
<evidence type="ECO:0000256" key="1">
    <source>
        <dbReference type="SAM" id="SignalP"/>
    </source>
</evidence>
<sequence>MIRTLVALLAALASLAVAFAGPPASAQQERATLIRNARIFDATGAPAFRGDVLIRGGTIAEIAPRIRHPRGSVVVDAKGRTLIPGLHDLHTHLRSPAYSAPEDMAKAWAGYLVNGVTMVNDYSLSAEMLQPIRAITTGPDAIWAPHLNLAIRAGVPGGHGTEYGWGDFFTMKAASPRAAHLAMTRALPYRPDVVKVFADGWRYDRGPDLNSMNVGTLTAIVADAHARGIPVVTHTVTLEGAKVAAAAGVDAVVHGIGDVRVDDEAIALMRDRGTGYVSTLVVYEPGDIRQMTDGEKSVLSSPELAREAARAARGNRVVEPEVTARWEVLKANLKAMHAANIPIGVGTDAGIGGVYHGSAAIREIGWLVQLGLTPAEALIAATRTSAEIMGQADRHGTIAVGMRADLVLVDGRPDEEITDLWKIARVWKAGSEVPLKELRARASNPAMTPLPTVSMTGPILTGARSDGRTDLDTLPVDSTDAGSDHSDIAFVHRHGPDGAQPIFSLASFGASARPFAQLVLPLTKGAVLPADASRFAGIAFKARGAGTYRLRLESYGLDDSDWFQQNFDAGSKMREIRLPFSAFTSNADAQLDLERLRALRFELTGEPGGRGWLELDDVRFY</sequence>
<comment type="caution">
    <text evidence="3">The sequence shown here is derived from an EMBL/GenBank/DDBJ whole genome shotgun (WGS) entry which is preliminary data.</text>
</comment>
<name>A0A395LGJ3_9SPHN</name>
<keyword evidence="1" id="KW-0732">Signal</keyword>
<evidence type="ECO:0000259" key="2">
    <source>
        <dbReference type="Pfam" id="PF01979"/>
    </source>
</evidence>
<gene>
    <name evidence="3" type="ORF">DL238_15110</name>
</gene>
<dbReference type="Gene3D" id="3.20.20.140">
    <property type="entry name" value="Metal-dependent hydrolases"/>
    <property type="match status" value="1"/>
</dbReference>
<feature type="signal peptide" evidence="1">
    <location>
        <begin position="1"/>
        <end position="20"/>
    </location>
</feature>
<feature type="chain" id="PRO_5017484792" description="Amidohydrolase-related domain-containing protein" evidence="1">
    <location>
        <begin position="21"/>
        <end position="621"/>
    </location>
</feature>
<keyword evidence="4" id="KW-1185">Reference proteome</keyword>
<organism evidence="3 4">
    <name type="scientific">Alteriqipengyuania lutimaris</name>
    <dbReference type="NCBI Taxonomy" id="1538146"/>
    <lineage>
        <taxon>Bacteria</taxon>
        <taxon>Pseudomonadati</taxon>
        <taxon>Pseudomonadota</taxon>
        <taxon>Alphaproteobacteria</taxon>
        <taxon>Sphingomonadales</taxon>
        <taxon>Erythrobacteraceae</taxon>
        <taxon>Alteriqipengyuania</taxon>
    </lineage>
</organism>
<dbReference type="InterPro" id="IPR008979">
    <property type="entry name" value="Galactose-bd-like_sf"/>
</dbReference>
<accession>A0A395LGJ3</accession>
<dbReference type="SUPFAM" id="SSF51556">
    <property type="entry name" value="Metallo-dependent hydrolases"/>
    <property type="match status" value="1"/>
</dbReference>
<proteinExistence type="predicted"/>
<dbReference type="AlphaFoldDB" id="A0A395LGJ3"/>
<evidence type="ECO:0000313" key="3">
    <source>
        <dbReference type="EMBL" id="RDS75996.1"/>
    </source>
</evidence>
<dbReference type="OrthoDB" id="8098664at2"/>
<dbReference type="PANTHER" id="PTHR43135">
    <property type="entry name" value="ALPHA-D-RIBOSE 1-METHYLPHOSPHONATE 5-TRIPHOSPHATE DIPHOSPHATASE"/>
    <property type="match status" value="1"/>
</dbReference>
<dbReference type="Gene3D" id="2.60.120.430">
    <property type="entry name" value="Galactose-binding lectin"/>
    <property type="match status" value="1"/>
</dbReference>
<feature type="domain" description="Amidohydrolase-related" evidence="2">
    <location>
        <begin position="81"/>
        <end position="432"/>
    </location>
</feature>
<reference evidence="3 4" key="1">
    <citation type="submission" date="2018-07" db="EMBL/GenBank/DDBJ databases">
        <title>Erythrobacter nanhaiensis sp. nov., a novel member of the genus Erythrobacter isolated from the South China Sea.</title>
        <authorList>
            <person name="Chen X."/>
            <person name="Liu J."/>
        </authorList>
    </citation>
    <scope>NUCLEOTIDE SEQUENCE [LARGE SCALE GENOMIC DNA]</scope>
    <source>
        <strain evidence="3 4">S-5</strain>
    </source>
</reference>
<dbReference type="Pfam" id="PF01979">
    <property type="entry name" value="Amidohydro_1"/>
    <property type="match status" value="1"/>
</dbReference>
<dbReference type="Proteomes" id="UP000254101">
    <property type="component" value="Unassembled WGS sequence"/>
</dbReference>
<dbReference type="SUPFAM" id="SSF49785">
    <property type="entry name" value="Galactose-binding domain-like"/>
    <property type="match status" value="1"/>
</dbReference>